<feature type="domain" description="Protein kinase" evidence="1">
    <location>
        <begin position="1"/>
        <end position="214"/>
    </location>
</feature>
<protein>
    <recommendedName>
        <fullName evidence="1">Protein kinase domain-containing protein</fullName>
    </recommendedName>
</protein>
<evidence type="ECO:0000313" key="3">
    <source>
        <dbReference type="Proteomes" id="UP000507470"/>
    </source>
</evidence>
<dbReference type="AlphaFoldDB" id="A0A6J8AWE7"/>
<dbReference type="GO" id="GO:0005524">
    <property type="term" value="F:ATP binding"/>
    <property type="evidence" value="ECO:0007669"/>
    <property type="project" value="InterPro"/>
</dbReference>
<keyword evidence="3" id="KW-1185">Reference proteome</keyword>
<dbReference type="GO" id="GO:0004672">
    <property type="term" value="F:protein kinase activity"/>
    <property type="evidence" value="ECO:0007669"/>
    <property type="project" value="InterPro"/>
</dbReference>
<organism evidence="2 3">
    <name type="scientific">Mytilus coruscus</name>
    <name type="common">Sea mussel</name>
    <dbReference type="NCBI Taxonomy" id="42192"/>
    <lineage>
        <taxon>Eukaryota</taxon>
        <taxon>Metazoa</taxon>
        <taxon>Spiralia</taxon>
        <taxon>Lophotrochozoa</taxon>
        <taxon>Mollusca</taxon>
        <taxon>Bivalvia</taxon>
        <taxon>Autobranchia</taxon>
        <taxon>Pteriomorphia</taxon>
        <taxon>Mytilida</taxon>
        <taxon>Mytiloidea</taxon>
        <taxon>Mytilidae</taxon>
        <taxon>Mytilinae</taxon>
        <taxon>Mytilus</taxon>
    </lineage>
</organism>
<dbReference type="Proteomes" id="UP000507470">
    <property type="component" value="Unassembled WGS sequence"/>
</dbReference>
<dbReference type="PANTHER" id="PTHR26392:SF92">
    <property type="entry name" value="PROTEIN KINASE DOMAIN-CONTAINING PROTEIN"/>
    <property type="match status" value="1"/>
</dbReference>
<accession>A0A6J8AWE7</accession>
<dbReference type="InterPro" id="IPR011009">
    <property type="entry name" value="Kinase-like_dom_sf"/>
</dbReference>
<proteinExistence type="predicted"/>
<dbReference type="InterPro" id="IPR000719">
    <property type="entry name" value="Prot_kinase_dom"/>
</dbReference>
<dbReference type="PANTHER" id="PTHR26392">
    <property type="entry name" value="MITOGEN-ACTIVATED PROTEIN KINASE KINASE KINASE 7-RELATED"/>
    <property type="match status" value="1"/>
</dbReference>
<sequence length="225" mass="25886">MGDERNKYLKVYMEQCTKSLENLILQNRNFVPCGKLQDWNTNESKKSKEIYTTIMSGVLAGLAHLHDEGFVKDEVAKLADAGLLQLHGHTCTASGSYFPTTVAPEVFTDEYCDDAESDIYSIGILMWELYYCRPAFTFARNEDLASKSVQKEEYKFEVEDARELIDHVQRGYRPTFETYRPVPELMELITKCWSADMSQRPTAKMVVSELKKLIKSEDQNKVYVC</sequence>
<dbReference type="Gene3D" id="1.10.510.10">
    <property type="entry name" value="Transferase(Phosphotransferase) domain 1"/>
    <property type="match status" value="1"/>
</dbReference>
<evidence type="ECO:0000313" key="2">
    <source>
        <dbReference type="EMBL" id="CAC5374847.1"/>
    </source>
</evidence>
<dbReference type="Pfam" id="PF00069">
    <property type="entry name" value="Pkinase"/>
    <property type="match status" value="1"/>
</dbReference>
<dbReference type="PROSITE" id="PS50011">
    <property type="entry name" value="PROTEIN_KINASE_DOM"/>
    <property type="match status" value="1"/>
</dbReference>
<dbReference type="SUPFAM" id="SSF56112">
    <property type="entry name" value="Protein kinase-like (PK-like)"/>
    <property type="match status" value="1"/>
</dbReference>
<dbReference type="OrthoDB" id="840771at2759"/>
<name>A0A6J8AWE7_MYTCO</name>
<reference evidence="2 3" key="1">
    <citation type="submission" date="2020-06" db="EMBL/GenBank/DDBJ databases">
        <authorList>
            <person name="Li R."/>
            <person name="Bekaert M."/>
        </authorList>
    </citation>
    <scope>NUCLEOTIDE SEQUENCE [LARGE SCALE GENOMIC DNA]</scope>
    <source>
        <strain evidence="3">wild</strain>
    </source>
</reference>
<evidence type="ECO:0000259" key="1">
    <source>
        <dbReference type="PROSITE" id="PS50011"/>
    </source>
</evidence>
<dbReference type="EMBL" id="CACVKT020002076">
    <property type="protein sequence ID" value="CAC5374847.1"/>
    <property type="molecule type" value="Genomic_DNA"/>
</dbReference>
<gene>
    <name evidence="2" type="ORF">MCOR_12083</name>
</gene>